<dbReference type="GO" id="GO:0016491">
    <property type="term" value="F:oxidoreductase activity"/>
    <property type="evidence" value="ECO:0007669"/>
    <property type="project" value="UniProtKB-KW"/>
</dbReference>
<dbReference type="InterPro" id="IPR036291">
    <property type="entry name" value="NAD(P)-bd_dom_sf"/>
</dbReference>
<organism evidence="3 4">
    <name type="scientific">Thermocatellispora tengchongensis</name>
    <dbReference type="NCBI Taxonomy" id="1073253"/>
    <lineage>
        <taxon>Bacteria</taxon>
        <taxon>Bacillati</taxon>
        <taxon>Actinomycetota</taxon>
        <taxon>Actinomycetes</taxon>
        <taxon>Streptosporangiales</taxon>
        <taxon>Streptosporangiaceae</taxon>
        <taxon>Thermocatellispora</taxon>
    </lineage>
</organism>
<proteinExistence type="inferred from homology"/>
<dbReference type="SUPFAM" id="SSF51735">
    <property type="entry name" value="NAD(P)-binding Rossmann-fold domains"/>
    <property type="match status" value="1"/>
</dbReference>
<gene>
    <name evidence="3" type="ORF">HNP84_005771</name>
</gene>
<accession>A0A840PFV6</accession>
<comment type="caution">
    <text evidence="3">The sequence shown here is derived from an EMBL/GenBank/DDBJ whole genome shotgun (WGS) entry which is preliminary data.</text>
</comment>
<protein>
    <submittedName>
        <fullName evidence="3">dTDP-6-deoxy-L-talose 4-dehydrogenase [NAD(P)+]</fullName>
        <ecNumber evidence="3">1.1.1.344</ecNumber>
    </submittedName>
</protein>
<dbReference type="Gene3D" id="3.40.50.720">
    <property type="entry name" value="NAD(P)-binding Rossmann-like Domain"/>
    <property type="match status" value="1"/>
</dbReference>
<evidence type="ECO:0000313" key="3">
    <source>
        <dbReference type="EMBL" id="MBB5136027.1"/>
    </source>
</evidence>
<keyword evidence="3" id="KW-0560">Oxidoreductase</keyword>
<name>A0A840PFV6_9ACTN</name>
<evidence type="ECO:0000256" key="1">
    <source>
        <dbReference type="ARBA" id="ARBA00007637"/>
    </source>
</evidence>
<dbReference type="InterPro" id="IPR001509">
    <property type="entry name" value="Epimerase_deHydtase"/>
</dbReference>
<dbReference type="Pfam" id="PF01370">
    <property type="entry name" value="Epimerase"/>
    <property type="match status" value="1"/>
</dbReference>
<keyword evidence="4" id="KW-1185">Reference proteome</keyword>
<reference evidence="3 4" key="1">
    <citation type="submission" date="2020-08" db="EMBL/GenBank/DDBJ databases">
        <title>Genomic Encyclopedia of Type Strains, Phase IV (KMG-IV): sequencing the most valuable type-strain genomes for metagenomic binning, comparative biology and taxonomic classification.</title>
        <authorList>
            <person name="Goeker M."/>
        </authorList>
    </citation>
    <scope>NUCLEOTIDE SEQUENCE [LARGE SCALE GENOMIC DNA]</scope>
    <source>
        <strain evidence="3 4">DSM 45615</strain>
    </source>
</reference>
<evidence type="ECO:0000313" key="4">
    <source>
        <dbReference type="Proteomes" id="UP000578449"/>
    </source>
</evidence>
<evidence type="ECO:0000259" key="2">
    <source>
        <dbReference type="Pfam" id="PF01370"/>
    </source>
</evidence>
<dbReference type="Proteomes" id="UP000578449">
    <property type="component" value="Unassembled WGS sequence"/>
</dbReference>
<dbReference type="EMBL" id="JACHGN010000013">
    <property type="protein sequence ID" value="MBB5136027.1"/>
    <property type="molecule type" value="Genomic_DNA"/>
</dbReference>
<feature type="domain" description="NAD-dependent epimerase/dehydratase" evidence="2">
    <location>
        <begin position="7"/>
        <end position="237"/>
    </location>
</feature>
<dbReference type="RefSeq" id="WP_185052955.1">
    <property type="nucleotide sequence ID" value="NZ_BAABIX010000017.1"/>
</dbReference>
<dbReference type="PANTHER" id="PTHR43000">
    <property type="entry name" value="DTDP-D-GLUCOSE 4,6-DEHYDRATASE-RELATED"/>
    <property type="match status" value="1"/>
</dbReference>
<sequence length="318" mass="33342">MPFGGRVMVLGGTGFVGRHICDAFAAAGGEVLATGRRPPPARFAHPFLRLDLSALSASALAATLEEVRPRVVVNAVGSIWSKTEPEMWPAVTLPTLSVVEAMGLMTHRPRLIHLGSVLEYGSGGAGMTVGAHTAAVPTSEYGKAKLAATEAVVAAARTGGVDAMVLRVANCAGPGTPQISLLGQVAEHLLAAAGGGTATVRLSPLRAHRDYVDVRDVADAVALATAAPVCGEVVDIGRGEVVAVRSLVHLLIELSGIPARLLEVEAGRTTKAGSDEDWLQVDISRAAELLGWRPRRTLRESVRDFWRELTLDAEVSHR</sequence>
<comment type="similarity">
    <text evidence="1">Belongs to the NAD(P)-dependent epimerase/dehydratase family.</text>
</comment>
<dbReference type="AlphaFoldDB" id="A0A840PFV6"/>
<dbReference type="EC" id="1.1.1.344" evidence="3"/>